<dbReference type="EMBL" id="MN740352">
    <property type="protein sequence ID" value="QHU02069.1"/>
    <property type="molecule type" value="Genomic_DNA"/>
</dbReference>
<protein>
    <recommendedName>
        <fullName evidence="2">WLM domain-containing protein</fullName>
    </recommendedName>
</protein>
<dbReference type="AlphaFoldDB" id="A0A6C0J8V6"/>
<evidence type="ECO:0000313" key="1">
    <source>
        <dbReference type="EMBL" id="QHU02069.1"/>
    </source>
</evidence>
<proteinExistence type="predicted"/>
<reference evidence="1" key="1">
    <citation type="journal article" date="2020" name="Nature">
        <title>Giant virus diversity and host interactions through global metagenomics.</title>
        <authorList>
            <person name="Schulz F."/>
            <person name="Roux S."/>
            <person name="Paez-Espino D."/>
            <person name="Jungbluth S."/>
            <person name="Walsh D.A."/>
            <person name="Denef V.J."/>
            <person name="McMahon K.D."/>
            <person name="Konstantinidis K.T."/>
            <person name="Eloe-Fadrosh E.A."/>
            <person name="Kyrpides N.C."/>
            <person name="Woyke T."/>
        </authorList>
    </citation>
    <scope>NUCLEOTIDE SEQUENCE</scope>
    <source>
        <strain evidence="1">GVMAG-M-3300025880-56</strain>
    </source>
</reference>
<name>A0A6C0J8V6_9ZZZZ</name>
<accession>A0A6C0J8V6</accession>
<sequence length="156" mass="18315">MKLFILLFILLVVLISLLCFIKRKREYFSYNEEDQLNEEDMITLLTYIAKYLRPDIEKEIIISAGIKSETLHKKHIKLCLYDENKKMYALPTLIYVLIHEMTHVITETISGYGGKPHDELFHSNLSMLLDQAKKKGIYVSLNNVPETYCKRKKKSV</sequence>
<organism evidence="1">
    <name type="scientific">viral metagenome</name>
    <dbReference type="NCBI Taxonomy" id="1070528"/>
    <lineage>
        <taxon>unclassified sequences</taxon>
        <taxon>metagenomes</taxon>
        <taxon>organismal metagenomes</taxon>
    </lineage>
</organism>
<evidence type="ECO:0008006" key="2">
    <source>
        <dbReference type="Google" id="ProtNLM"/>
    </source>
</evidence>